<accession>A0A3N6P7C8</accession>
<organism evidence="1 2">
    <name type="scientific">Okeania hirsuta</name>
    <dbReference type="NCBI Taxonomy" id="1458930"/>
    <lineage>
        <taxon>Bacteria</taxon>
        <taxon>Bacillati</taxon>
        <taxon>Cyanobacteriota</taxon>
        <taxon>Cyanophyceae</taxon>
        <taxon>Oscillatoriophycideae</taxon>
        <taxon>Oscillatoriales</taxon>
        <taxon>Microcoleaceae</taxon>
        <taxon>Okeania</taxon>
    </lineage>
</organism>
<dbReference type="RefSeq" id="WP_124146117.1">
    <property type="nucleotide sequence ID" value="NZ_CAWOKI010000140.1"/>
</dbReference>
<protein>
    <submittedName>
        <fullName evidence="1">Uncharacterized protein</fullName>
    </submittedName>
</protein>
<evidence type="ECO:0000313" key="1">
    <source>
        <dbReference type="EMBL" id="RQH37500.1"/>
    </source>
</evidence>
<reference evidence="1 2" key="1">
    <citation type="journal article" date="2018" name="ACS Chem. Biol.">
        <title>Ketoreductase domain dysfunction expands chemodiversity: malyngamide biosynthesis in the cyanobacterium Okeania hirsuta.</title>
        <authorList>
            <person name="Moss N.A."/>
            <person name="Leao T."/>
            <person name="Rankin M."/>
            <person name="McCullough T.M."/>
            <person name="Qu P."/>
            <person name="Korobeynikov A."/>
            <person name="Smith J.L."/>
            <person name="Gerwick L."/>
            <person name="Gerwick W.H."/>
        </authorList>
    </citation>
    <scope>NUCLEOTIDE SEQUENCE [LARGE SCALE GENOMIC DNA]</scope>
    <source>
        <strain evidence="1 2">PAB10Feb10-1</strain>
    </source>
</reference>
<comment type="caution">
    <text evidence="1">The sequence shown here is derived from an EMBL/GenBank/DDBJ whole genome shotgun (WGS) entry which is preliminary data.</text>
</comment>
<keyword evidence="2" id="KW-1185">Reference proteome</keyword>
<dbReference type="Proteomes" id="UP000269154">
    <property type="component" value="Unassembled WGS sequence"/>
</dbReference>
<gene>
    <name evidence="1" type="ORF">D5R40_18450</name>
</gene>
<dbReference type="EMBL" id="RCBY01000109">
    <property type="protein sequence ID" value="RQH37500.1"/>
    <property type="molecule type" value="Genomic_DNA"/>
</dbReference>
<dbReference type="AlphaFoldDB" id="A0A3N6P7C8"/>
<name>A0A3N6P7C8_9CYAN</name>
<proteinExistence type="predicted"/>
<sequence length="234" mass="27246">MDKLNICLSQHGSAAQDYIDRAILLNDEICLLPKFGFPPSIFEAIEKTLEVEKWFGRKAFGPEFVVNIQLFAKPATYTPTSKDIDSGVVQFFFELGKQCLNSDRYLNCFESSWYFPYEHEEGYILDQMKDISQFEFIEWFKAIFFTDRYDPRLTKKSSAKSTKSKSGKSKHIKAFLKHRDLILAIIIPKLFGKQSDKVLLFPLNNGQYDEHYSFVPYVIIGQTCLMFIMVEYIL</sequence>
<evidence type="ECO:0000313" key="2">
    <source>
        <dbReference type="Proteomes" id="UP000269154"/>
    </source>
</evidence>